<dbReference type="PANTHER" id="PTHR43280">
    <property type="entry name" value="ARAC-FAMILY TRANSCRIPTIONAL REGULATOR"/>
    <property type="match status" value="1"/>
</dbReference>
<dbReference type="GO" id="GO:0003700">
    <property type="term" value="F:DNA-binding transcription factor activity"/>
    <property type="evidence" value="ECO:0007669"/>
    <property type="project" value="InterPro"/>
</dbReference>
<feature type="domain" description="HTH araC/xylS-type" evidence="7">
    <location>
        <begin position="165"/>
        <end position="263"/>
    </location>
</feature>
<keyword evidence="5" id="KW-0804">Transcription</keyword>
<proteinExistence type="inferred from homology"/>
<dbReference type="Pfam" id="PF12833">
    <property type="entry name" value="HTH_18"/>
    <property type="match status" value="1"/>
</dbReference>
<organism evidence="8 9">
    <name type="scientific">Hungatella hathewayi</name>
    <dbReference type="NCBI Taxonomy" id="154046"/>
    <lineage>
        <taxon>Bacteria</taxon>
        <taxon>Bacillati</taxon>
        <taxon>Bacillota</taxon>
        <taxon>Clostridia</taxon>
        <taxon>Lachnospirales</taxon>
        <taxon>Lachnospiraceae</taxon>
        <taxon>Hungatella</taxon>
    </lineage>
</organism>
<dbReference type="PRINTS" id="PR00032">
    <property type="entry name" value="HTHARAC"/>
</dbReference>
<name>A0A3E3DPQ0_9FIRM</name>
<reference evidence="8 9" key="1">
    <citation type="submission" date="2018-08" db="EMBL/GenBank/DDBJ databases">
        <title>A genome reference for cultivated species of the human gut microbiota.</title>
        <authorList>
            <person name="Zou Y."/>
            <person name="Xue W."/>
            <person name="Luo G."/>
        </authorList>
    </citation>
    <scope>NUCLEOTIDE SEQUENCE [LARGE SCALE GENOMIC DNA]</scope>
    <source>
        <strain evidence="8 9">AF19-13AC</strain>
    </source>
</reference>
<dbReference type="GO" id="GO:0016798">
    <property type="term" value="F:hydrolase activity, acting on glycosyl bonds"/>
    <property type="evidence" value="ECO:0007669"/>
    <property type="project" value="UniProtKB-KW"/>
</dbReference>
<dbReference type="Proteomes" id="UP000261023">
    <property type="component" value="Unassembled WGS sequence"/>
</dbReference>
<dbReference type="PANTHER" id="PTHR43280:SF2">
    <property type="entry name" value="HTH-TYPE TRANSCRIPTIONAL REGULATOR EXSA"/>
    <property type="match status" value="1"/>
</dbReference>
<dbReference type="SUPFAM" id="SSF51445">
    <property type="entry name" value="(Trans)glycosidases"/>
    <property type="match status" value="1"/>
</dbReference>
<dbReference type="SUPFAM" id="SSF51215">
    <property type="entry name" value="Regulatory protein AraC"/>
    <property type="match status" value="1"/>
</dbReference>
<protein>
    <submittedName>
        <fullName evidence="8">Helix-turn-helix domain-containing protein</fullName>
    </submittedName>
</protein>
<keyword evidence="3" id="KW-0805">Transcription regulation</keyword>
<dbReference type="PROSITE" id="PS00041">
    <property type="entry name" value="HTH_ARAC_FAMILY_1"/>
    <property type="match status" value="1"/>
</dbReference>
<evidence type="ECO:0000256" key="4">
    <source>
        <dbReference type="ARBA" id="ARBA00023125"/>
    </source>
</evidence>
<dbReference type="InterPro" id="IPR018062">
    <property type="entry name" value="HTH_AraC-typ_CS"/>
</dbReference>
<dbReference type="Gene3D" id="2.60.40.1500">
    <property type="entry name" value="Glycosyl hydrolase domain, family 39"/>
    <property type="match status" value="1"/>
</dbReference>
<dbReference type="InterPro" id="IPR037923">
    <property type="entry name" value="HTH-like"/>
</dbReference>
<dbReference type="InterPro" id="IPR017853">
    <property type="entry name" value="GH"/>
</dbReference>
<keyword evidence="6" id="KW-0326">Glycosidase</keyword>
<evidence type="ECO:0000256" key="2">
    <source>
        <dbReference type="ARBA" id="ARBA00022801"/>
    </source>
</evidence>
<evidence type="ECO:0000256" key="1">
    <source>
        <dbReference type="ARBA" id="ARBA00008875"/>
    </source>
</evidence>
<evidence type="ECO:0000256" key="3">
    <source>
        <dbReference type="ARBA" id="ARBA00023015"/>
    </source>
</evidence>
<gene>
    <name evidence="8" type="ORF">DWX31_06800</name>
</gene>
<dbReference type="Gene3D" id="1.10.10.60">
    <property type="entry name" value="Homeodomain-like"/>
    <property type="match status" value="2"/>
</dbReference>
<dbReference type="Pfam" id="PF01229">
    <property type="entry name" value="Glyco_hydro_39"/>
    <property type="match status" value="1"/>
</dbReference>
<dbReference type="InterPro" id="IPR018060">
    <property type="entry name" value="HTH_AraC"/>
</dbReference>
<sequence length="793" mass="92205">MDQKTYMSYIIIQNTKEKGINYSEIEVIYVVVGQAQVTTDDGTYYLHKSDIMLIHAGEGRSIRCDDMSALCIVSYSKRLISSLFPYEAAGRIHCNSLLDTRHSYDKMRAVFKELIRNHISQKAKNECYERSLLYKLLGCLAEEFGTGRENGEGILKTSDDDGRLQHIYQYIQQNFQGNISLSELAEQMYTSTSTLSRLFKKKTGIFFAEYINKVRLEYAVQELLCSDDSITKIAIDSGFSNLSVFNRVFKESYGMSPSEYRKAERIEGEKEEADEEAIIINLRKQLSEELSEQNLLQISADVSNKKQYSKSWNQTINVGSVNTLLMANTQYHVVYLTENLGFRHVRLWNVFSTQMKITDGKHIGNYNYDQIDIAFDFLDQHHIIPFLDFGVRPSAAVKNENVNVYYEEECVEFATREAWEEMITDFFRHIVKRYGKEKVEAWIFELSYDLTHNMQCYQDDNYEFYHAYEFLYRTVKKTLPGAQIGGPMAIVHYSAEFVRDFLEKSKNNSCVPDFVSMLLFPYTTHQNGQETGCKRAMNDSYEIREVKHIRSIMDQTGVSCKLYVSEWNNTLSSRNYLNDSSSRAAYFIDKLNELWEQVDMINVWMASDWVSNYFDVGGVANGGNGLLTKNTICKPAYYALSFLNQLGDYLLARGKNYLITRTEQQDYYILCSNYKSPGEEFFFNNSCIEQPQMMNRLYEDETSAQMEFTLQNMAARRYVVKKRTVNPREGSLLWEWEKFDFDHSLSSQDIKYIRQISLPRISMKKCETLEGSLKLCEKIGAQEIILIHIYEET</sequence>
<keyword evidence="4" id="KW-0238">DNA-binding</keyword>
<dbReference type="SUPFAM" id="SSF51011">
    <property type="entry name" value="Glycosyl hydrolase domain"/>
    <property type="match status" value="1"/>
</dbReference>
<evidence type="ECO:0000313" key="8">
    <source>
        <dbReference type="EMBL" id="RGD71290.1"/>
    </source>
</evidence>
<dbReference type="GO" id="GO:0043565">
    <property type="term" value="F:sequence-specific DNA binding"/>
    <property type="evidence" value="ECO:0007669"/>
    <property type="project" value="InterPro"/>
</dbReference>
<dbReference type="InterPro" id="IPR020449">
    <property type="entry name" value="Tscrpt_reg_AraC-type_HTH"/>
</dbReference>
<dbReference type="InterPro" id="IPR049166">
    <property type="entry name" value="GH39_cat"/>
</dbReference>
<dbReference type="SMART" id="SM00342">
    <property type="entry name" value="HTH_ARAC"/>
    <property type="match status" value="1"/>
</dbReference>
<comment type="caution">
    <text evidence="8">The sequence shown here is derived from an EMBL/GenBank/DDBJ whole genome shotgun (WGS) entry which is preliminary data.</text>
</comment>
<dbReference type="AlphaFoldDB" id="A0A3E3DPQ0"/>
<dbReference type="InterPro" id="IPR009057">
    <property type="entry name" value="Homeodomain-like_sf"/>
</dbReference>
<evidence type="ECO:0000256" key="6">
    <source>
        <dbReference type="ARBA" id="ARBA00023295"/>
    </source>
</evidence>
<evidence type="ECO:0000256" key="5">
    <source>
        <dbReference type="ARBA" id="ARBA00023163"/>
    </source>
</evidence>
<dbReference type="Gene3D" id="3.20.20.80">
    <property type="entry name" value="Glycosidases"/>
    <property type="match status" value="1"/>
</dbReference>
<dbReference type="EMBL" id="QTJW01000004">
    <property type="protein sequence ID" value="RGD71290.1"/>
    <property type="molecule type" value="Genomic_DNA"/>
</dbReference>
<keyword evidence="2" id="KW-0378">Hydrolase</keyword>
<dbReference type="OrthoDB" id="9776971at2"/>
<accession>A0A3E3DPQ0</accession>
<evidence type="ECO:0000313" key="9">
    <source>
        <dbReference type="Proteomes" id="UP000261023"/>
    </source>
</evidence>
<dbReference type="PROSITE" id="PS01124">
    <property type="entry name" value="HTH_ARAC_FAMILY_2"/>
    <property type="match status" value="1"/>
</dbReference>
<evidence type="ECO:0000259" key="7">
    <source>
        <dbReference type="PROSITE" id="PS01124"/>
    </source>
</evidence>
<dbReference type="SUPFAM" id="SSF46689">
    <property type="entry name" value="Homeodomain-like"/>
    <property type="match status" value="2"/>
</dbReference>
<comment type="similarity">
    <text evidence="1">Belongs to the glycosyl hydrolase 39 family.</text>
</comment>
<dbReference type="RefSeq" id="WP_117502186.1">
    <property type="nucleotide sequence ID" value="NZ_QTJW01000004.1"/>
</dbReference>